<comment type="subcellular location">
    <subcellularLocation>
        <location evidence="1">Cell membrane</location>
        <topology evidence="1">Multi-pass membrane protein</topology>
    </subcellularLocation>
</comment>
<dbReference type="GO" id="GO:0033214">
    <property type="term" value="P:siderophore-iron import into cell"/>
    <property type="evidence" value="ECO:0007669"/>
    <property type="project" value="TreeGrafter"/>
</dbReference>
<dbReference type="GeneID" id="97179745"/>
<feature type="transmembrane region" description="Helical" evidence="8">
    <location>
        <begin position="281"/>
        <end position="299"/>
    </location>
</feature>
<evidence type="ECO:0000256" key="2">
    <source>
        <dbReference type="ARBA" id="ARBA00007935"/>
    </source>
</evidence>
<evidence type="ECO:0000313" key="9">
    <source>
        <dbReference type="EMBL" id="SPZ92926.1"/>
    </source>
</evidence>
<sequence>MMHQLKKLLLLVVLPLLVLLFSLLVGSSQNIGFVELCQRIGSEVGGYLGHPTAVLKDNMDTILWQVRLPRILLTFMVGAALASSGGILQAIFRNPIVDPFTLGISSGSAFGAALAMLFPLLPVNISAFLFGVCAVGLTYFVSNAGLKTSIIGMVLAGMVISGVFTAMLTLLQYISDPYKLQAIVQWTMGNLHTASWSKVQHAFLPITIGLAILILFRWKLNLLALGDQEAIAVGVNPKILKLGFIAVATLITASAVAAVGVISLFGLIVPHISRMIFGPNNNIVVWANISIGGTFLLLIDDFSRAVMPFEIPIGVFTMIIGAPLFIYLMRRNEINWNS</sequence>
<feature type="transmembrane region" description="Helical" evidence="8">
    <location>
        <begin position="68"/>
        <end position="88"/>
    </location>
</feature>
<evidence type="ECO:0000256" key="7">
    <source>
        <dbReference type="ARBA" id="ARBA00023136"/>
    </source>
</evidence>
<evidence type="ECO:0000313" key="10">
    <source>
        <dbReference type="Proteomes" id="UP000251241"/>
    </source>
</evidence>
<dbReference type="SUPFAM" id="SSF81345">
    <property type="entry name" value="ABC transporter involved in vitamin B12 uptake, BtuC"/>
    <property type="match status" value="1"/>
</dbReference>
<accession>A0A2X2JL84</accession>
<dbReference type="InterPro" id="IPR000522">
    <property type="entry name" value="ABC_transptr_permease_BtuC"/>
</dbReference>
<dbReference type="CDD" id="cd06550">
    <property type="entry name" value="TM_ABC_iron-siderophores_like"/>
    <property type="match status" value="1"/>
</dbReference>
<dbReference type="Pfam" id="PF01032">
    <property type="entry name" value="FecCD"/>
    <property type="match status" value="1"/>
</dbReference>
<keyword evidence="7 8" id="KW-0472">Membrane</keyword>
<keyword evidence="4" id="KW-1003">Cell membrane</keyword>
<gene>
    <name evidence="9" type="ORF">NCTC11343_04863</name>
</gene>
<protein>
    <submittedName>
        <fullName evidence="9">Probable ABC transporter permease protein HI_1471</fullName>
    </submittedName>
</protein>
<evidence type="ECO:0000256" key="8">
    <source>
        <dbReference type="SAM" id="Phobius"/>
    </source>
</evidence>
<evidence type="ECO:0000256" key="1">
    <source>
        <dbReference type="ARBA" id="ARBA00004651"/>
    </source>
</evidence>
<name>A0A2X2JL84_SPHMU</name>
<dbReference type="PANTHER" id="PTHR30472:SF70">
    <property type="entry name" value="MOLYBDATE IMPORT SYSTEM PERMEASE PROTEIN MOLB"/>
    <property type="match status" value="1"/>
</dbReference>
<proteinExistence type="inferred from homology"/>
<evidence type="ECO:0000256" key="6">
    <source>
        <dbReference type="ARBA" id="ARBA00022989"/>
    </source>
</evidence>
<dbReference type="EMBL" id="UAUU01000011">
    <property type="protein sequence ID" value="SPZ92926.1"/>
    <property type="molecule type" value="Genomic_DNA"/>
</dbReference>
<comment type="similarity">
    <text evidence="2">Belongs to the binding-protein-dependent transport system permease family. FecCD subfamily.</text>
</comment>
<feature type="transmembrane region" description="Helical" evidence="8">
    <location>
        <begin position="127"/>
        <end position="146"/>
    </location>
</feature>
<feature type="transmembrane region" description="Helical" evidence="8">
    <location>
        <begin position="153"/>
        <end position="174"/>
    </location>
</feature>
<dbReference type="GO" id="GO:0005886">
    <property type="term" value="C:plasma membrane"/>
    <property type="evidence" value="ECO:0007669"/>
    <property type="project" value="UniProtKB-SubCell"/>
</dbReference>
<keyword evidence="6 8" id="KW-1133">Transmembrane helix</keyword>
<dbReference type="Gene3D" id="1.10.3470.10">
    <property type="entry name" value="ABC transporter involved in vitamin B12 uptake, BtuC"/>
    <property type="match status" value="1"/>
</dbReference>
<dbReference type="RefSeq" id="WP_236586027.1">
    <property type="nucleotide sequence ID" value="NZ_CP068089.1"/>
</dbReference>
<reference evidence="9 10" key="1">
    <citation type="submission" date="2018-06" db="EMBL/GenBank/DDBJ databases">
        <authorList>
            <consortium name="Pathogen Informatics"/>
            <person name="Doyle S."/>
        </authorList>
    </citation>
    <scope>NUCLEOTIDE SEQUENCE [LARGE SCALE GENOMIC DNA]</scope>
    <source>
        <strain evidence="9 10">NCTC11343</strain>
    </source>
</reference>
<dbReference type="AlphaFoldDB" id="A0A2X2JL84"/>
<evidence type="ECO:0000256" key="5">
    <source>
        <dbReference type="ARBA" id="ARBA00022692"/>
    </source>
</evidence>
<dbReference type="GO" id="GO:0022857">
    <property type="term" value="F:transmembrane transporter activity"/>
    <property type="evidence" value="ECO:0007669"/>
    <property type="project" value="InterPro"/>
</dbReference>
<dbReference type="PANTHER" id="PTHR30472">
    <property type="entry name" value="FERRIC ENTEROBACTIN TRANSPORT SYSTEM PERMEASE PROTEIN"/>
    <property type="match status" value="1"/>
</dbReference>
<keyword evidence="5 8" id="KW-0812">Transmembrane</keyword>
<organism evidence="9 10">
    <name type="scientific">Sphingobacterium multivorum</name>
    <dbReference type="NCBI Taxonomy" id="28454"/>
    <lineage>
        <taxon>Bacteria</taxon>
        <taxon>Pseudomonadati</taxon>
        <taxon>Bacteroidota</taxon>
        <taxon>Sphingobacteriia</taxon>
        <taxon>Sphingobacteriales</taxon>
        <taxon>Sphingobacteriaceae</taxon>
        <taxon>Sphingobacterium</taxon>
    </lineage>
</organism>
<keyword evidence="3" id="KW-0813">Transport</keyword>
<dbReference type="Proteomes" id="UP000251241">
    <property type="component" value="Unassembled WGS sequence"/>
</dbReference>
<feature type="transmembrane region" description="Helical" evidence="8">
    <location>
        <begin position="311"/>
        <end position="329"/>
    </location>
</feature>
<evidence type="ECO:0000256" key="3">
    <source>
        <dbReference type="ARBA" id="ARBA00022448"/>
    </source>
</evidence>
<dbReference type="InterPro" id="IPR037294">
    <property type="entry name" value="ABC_BtuC-like"/>
</dbReference>
<feature type="transmembrane region" description="Helical" evidence="8">
    <location>
        <begin position="100"/>
        <end position="121"/>
    </location>
</feature>
<feature type="transmembrane region" description="Helical" evidence="8">
    <location>
        <begin position="239"/>
        <end position="269"/>
    </location>
</feature>
<evidence type="ECO:0000256" key="4">
    <source>
        <dbReference type="ARBA" id="ARBA00022475"/>
    </source>
</evidence>